<dbReference type="InterPro" id="IPR027417">
    <property type="entry name" value="P-loop_NTPase"/>
</dbReference>
<sequence length="717" mass="80530">MKVYQTDEIKNIAIVGSSGSGKTTLAEAFLYEGGIIKRRGSVENKNTVSDYFPVEKEYGYSVFSTVFSVPWQDRKLNFIDCPGSDDFIGASVSAMNVTDTALMVLNAQYGVEVGTLNQFRYTEKFHKPVIFIVNQLDHEKADYDGTVHQLREQWGNRIVQIQYPVMVGPSFNAVVDVLKMKMYQWKPEGGVPEALPIPDSEREKAMELHKALVEAAAEHDDALMEKFFDEGSLSEDDMRAGIRAGLVTRGMFPVFCVCAGRDMCVRRTMEFLGNVVPCADKMPRPVTVDGVEVTPDSNGPTSLFVFKTSIEPHIGQVAYFKVISGTVHAGDDLINADRGSKERMAQLFTIAGQNREEVSELKAGDIGATVKMKDVHRGNTLNSKDCEYRFNFIRYPEPKYRQAIKPANEADAEKMMEVLFRMHEEDPTWIIEQSKELKQTIISGQGEFHLRTLKWRIENNDKIPVQFYEPKIPYRETITKAARADYRHKKQSGGAGQFGEVHLIVEPYYEGMPAPSSYRFKGQEFKVNVRDTQTINLEWGGKLVFVNSIVGGAIDARFLPAILKGILSRMEQGPLTGSYARDVRVIVYDGKMHPVDSNEISFMIAGRHAFSTAFREADPKILEPVYDVEVDVPQDYLGDVMGDLQGRRAIISGMNSEKGYEKLLAKVPLKEMSNFATALSSITGGRASFTMQFSSYELVPGDVQEKLLKEYKDEDED</sequence>
<dbReference type="GO" id="GO:0003746">
    <property type="term" value="F:translation elongation factor activity"/>
    <property type="evidence" value="ECO:0007669"/>
    <property type="project" value="UniProtKB-KW"/>
</dbReference>
<dbReference type="Proteomes" id="UP000823612">
    <property type="component" value="Unassembled WGS sequence"/>
</dbReference>
<dbReference type="CDD" id="cd03713">
    <property type="entry name" value="EFG_mtEFG_C"/>
    <property type="match status" value="1"/>
</dbReference>
<evidence type="ECO:0000256" key="2">
    <source>
        <dbReference type="ARBA" id="ARBA00017872"/>
    </source>
</evidence>
<keyword evidence="4 8" id="KW-0251">Elongation factor</keyword>
<evidence type="ECO:0000256" key="6">
    <source>
        <dbReference type="ARBA" id="ARBA00024731"/>
    </source>
</evidence>
<dbReference type="Gene3D" id="3.30.70.870">
    <property type="entry name" value="Elongation Factor G (Translational Gtpase), domain 3"/>
    <property type="match status" value="1"/>
</dbReference>
<dbReference type="InterPro" id="IPR009000">
    <property type="entry name" value="Transl_B-barrel_sf"/>
</dbReference>
<dbReference type="FunFam" id="3.30.70.240:FF:000001">
    <property type="entry name" value="Elongation factor G"/>
    <property type="match status" value="1"/>
</dbReference>
<evidence type="ECO:0000259" key="7">
    <source>
        <dbReference type="PROSITE" id="PS51722"/>
    </source>
</evidence>
<dbReference type="EMBL" id="JADIMZ010000127">
    <property type="protein sequence ID" value="MBO8433309.1"/>
    <property type="molecule type" value="Genomic_DNA"/>
</dbReference>
<feature type="domain" description="Tr-type G" evidence="7">
    <location>
        <begin position="7"/>
        <end position="286"/>
    </location>
</feature>
<evidence type="ECO:0000313" key="8">
    <source>
        <dbReference type="EMBL" id="MBO8433309.1"/>
    </source>
</evidence>
<dbReference type="SMART" id="SM00838">
    <property type="entry name" value="EFG_C"/>
    <property type="match status" value="1"/>
</dbReference>
<dbReference type="Pfam" id="PF00679">
    <property type="entry name" value="EFG_C"/>
    <property type="match status" value="1"/>
</dbReference>
<dbReference type="NCBIfam" id="NF009381">
    <property type="entry name" value="PRK12740.1-5"/>
    <property type="match status" value="1"/>
</dbReference>
<dbReference type="SMART" id="SM00889">
    <property type="entry name" value="EFG_IV"/>
    <property type="match status" value="1"/>
</dbReference>
<dbReference type="PRINTS" id="PR00315">
    <property type="entry name" value="ELONGATNFCT"/>
</dbReference>
<name>A0A9D9H2B7_9BACT</name>
<reference evidence="8" key="1">
    <citation type="submission" date="2020-10" db="EMBL/GenBank/DDBJ databases">
        <authorList>
            <person name="Gilroy R."/>
        </authorList>
    </citation>
    <scope>NUCLEOTIDE SEQUENCE</scope>
    <source>
        <strain evidence="8">2889</strain>
    </source>
</reference>
<dbReference type="Pfam" id="PF03764">
    <property type="entry name" value="EFG_IV"/>
    <property type="match status" value="2"/>
</dbReference>
<dbReference type="CDD" id="cd04170">
    <property type="entry name" value="EF-G_bact"/>
    <property type="match status" value="1"/>
</dbReference>
<evidence type="ECO:0000256" key="4">
    <source>
        <dbReference type="ARBA" id="ARBA00022768"/>
    </source>
</evidence>
<dbReference type="Pfam" id="PF22042">
    <property type="entry name" value="EF-G_D2"/>
    <property type="match status" value="1"/>
</dbReference>
<dbReference type="SUPFAM" id="SSF52540">
    <property type="entry name" value="P-loop containing nucleoside triphosphate hydrolases"/>
    <property type="match status" value="1"/>
</dbReference>
<reference evidence="8" key="2">
    <citation type="journal article" date="2021" name="PeerJ">
        <title>Extensive microbial diversity within the chicken gut microbiome revealed by metagenomics and culture.</title>
        <authorList>
            <person name="Gilroy R."/>
            <person name="Ravi A."/>
            <person name="Getino M."/>
            <person name="Pursley I."/>
            <person name="Horton D.L."/>
            <person name="Alikhan N.F."/>
            <person name="Baker D."/>
            <person name="Gharbi K."/>
            <person name="Hall N."/>
            <person name="Watson M."/>
            <person name="Adriaenssens E.M."/>
            <person name="Foster-Nyarko E."/>
            <person name="Jarju S."/>
            <person name="Secka A."/>
            <person name="Antonio M."/>
            <person name="Oren A."/>
            <person name="Chaudhuri R.R."/>
            <person name="La Ragione R."/>
            <person name="Hildebrand F."/>
            <person name="Pallen M.J."/>
        </authorList>
    </citation>
    <scope>NUCLEOTIDE SEQUENCE</scope>
    <source>
        <strain evidence="8">2889</strain>
    </source>
</reference>
<keyword evidence="4 8" id="KW-0648">Protein biosynthesis</keyword>
<dbReference type="InterPro" id="IPR014721">
    <property type="entry name" value="Ribsml_uS5_D2-typ_fold_subgr"/>
</dbReference>
<dbReference type="InterPro" id="IPR005517">
    <property type="entry name" value="Transl_elong_EFG/EF2_IV"/>
</dbReference>
<comment type="caution">
    <text evidence="8">The sequence shown here is derived from an EMBL/GenBank/DDBJ whole genome shotgun (WGS) entry which is preliminary data.</text>
</comment>
<dbReference type="PANTHER" id="PTHR43261">
    <property type="entry name" value="TRANSLATION ELONGATION FACTOR G-RELATED"/>
    <property type="match status" value="1"/>
</dbReference>
<dbReference type="InterPro" id="IPR041095">
    <property type="entry name" value="EFG_II"/>
</dbReference>
<dbReference type="GO" id="GO:0005525">
    <property type="term" value="F:GTP binding"/>
    <property type="evidence" value="ECO:0007669"/>
    <property type="project" value="UniProtKB-KW"/>
</dbReference>
<evidence type="ECO:0000256" key="5">
    <source>
        <dbReference type="ARBA" id="ARBA00023134"/>
    </source>
</evidence>
<dbReference type="InterPro" id="IPR053905">
    <property type="entry name" value="EF-G-like_DII"/>
</dbReference>
<dbReference type="InterPro" id="IPR005225">
    <property type="entry name" value="Small_GTP-bd"/>
</dbReference>
<dbReference type="Gene3D" id="2.40.30.10">
    <property type="entry name" value="Translation factors"/>
    <property type="match status" value="1"/>
</dbReference>
<dbReference type="GO" id="GO:0032790">
    <property type="term" value="P:ribosome disassembly"/>
    <property type="evidence" value="ECO:0007669"/>
    <property type="project" value="TreeGrafter"/>
</dbReference>
<accession>A0A9D9H2B7</accession>
<evidence type="ECO:0000313" key="9">
    <source>
        <dbReference type="Proteomes" id="UP000823612"/>
    </source>
</evidence>
<dbReference type="Gene3D" id="3.30.230.10">
    <property type="match status" value="1"/>
</dbReference>
<gene>
    <name evidence="8" type="ORF">IAB08_08485</name>
</gene>
<evidence type="ECO:0000256" key="1">
    <source>
        <dbReference type="ARBA" id="ARBA00013902"/>
    </source>
</evidence>
<comment type="function">
    <text evidence="6">Catalyzes the GTP-dependent ribosomal translocation step during translation elongation. During this step, the ribosome changes from the pre-translocational (PRE) to the post-translocational (POST) state as the newly formed A-site-bound peptidyl-tRNA and P-site-bound deacylated tRNA move to the P and E sites, respectively. Catalyzes the coordinated movement of the two tRNA molecules, the mRNA and conformational changes in the ribosome.</text>
</comment>
<dbReference type="PROSITE" id="PS51722">
    <property type="entry name" value="G_TR_2"/>
    <property type="match status" value="1"/>
</dbReference>
<dbReference type="InterPro" id="IPR035647">
    <property type="entry name" value="EFG_III/V"/>
</dbReference>
<keyword evidence="3" id="KW-0547">Nucleotide-binding</keyword>
<dbReference type="InterPro" id="IPR035649">
    <property type="entry name" value="EFG_V"/>
</dbReference>
<dbReference type="Gene3D" id="3.40.50.300">
    <property type="entry name" value="P-loop containing nucleotide triphosphate hydrolases"/>
    <property type="match status" value="1"/>
</dbReference>
<dbReference type="InterPro" id="IPR000795">
    <property type="entry name" value="T_Tr_GTP-bd_dom"/>
</dbReference>
<dbReference type="Gene3D" id="3.30.70.240">
    <property type="match status" value="1"/>
</dbReference>
<dbReference type="CDD" id="cd04088">
    <property type="entry name" value="EFG_mtEFG_II"/>
    <property type="match status" value="1"/>
</dbReference>
<dbReference type="SUPFAM" id="SSF50447">
    <property type="entry name" value="Translation proteins"/>
    <property type="match status" value="1"/>
</dbReference>
<dbReference type="InterPro" id="IPR020568">
    <property type="entry name" value="Ribosomal_Su5_D2-typ_SF"/>
</dbReference>
<organism evidence="8 9">
    <name type="scientific">Candidatus Pullibacteroides excrementavium</name>
    <dbReference type="NCBI Taxonomy" id="2840905"/>
    <lineage>
        <taxon>Bacteria</taxon>
        <taxon>Pseudomonadati</taxon>
        <taxon>Bacteroidota</taxon>
        <taxon>Bacteroidia</taxon>
        <taxon>Bacteroidales</taxon>
        <taxon>Candidatus Pullibacteroides</taxon>
    </lineage>
</organism>
<evidence type="ECO:0000256" key="3">
    <source>
        <dbReference type="ARBA" id="ARBA00022741"/>
    </source>
</evidence>
<dbReference type="Pfam" id="PF14492">
    <property type="entry name" value="EFG_III"/>
    <property type="match status" value="1"/>
</dbReference>
<dbReference type="AlphaFoldDB" id="A0A9D9H2B7"/>
<dbReference type="SUPFAM" id="SSF54980">
    <property type="entry name" value="EF-G C-terminal domain-like"/>
    <property type="match status" value="2"/>
</dbReference>
<dbReference type="SUPFAM" id="SSF54211">
    <property type="entry name" value="Ribosomal protein S5 domain 2-like"/>
    <property type="match status" value="1"/>
</dbReference>
<proteinExistence type="predicted"/>
<dbReference type="CDD" id="cd01434">
    <property type="entry name" value="EFG_mtEFG1_IV"/>
    <property type="match status" value="1"/>
</dbReference>
<dbReference type="GO" id="GO:0003924">
    <property type="term" value="F:GTPase activity"/>
    <property type="evidence" value="ECO:0007669"/>
    <property type="project" value="InterPro"/>
</dbReference>
<dbReference type="Pfam" id="PF00009">
    <property type="entry name" value="GTP_EFTU"/>
    <property type="match status" value="1"/>
</dbReference>
<dbReference type="CDD" id="cd16262">
    <property type="entry name" value="EFG_III"/>
    <property type="match status" value="1"/>
</dbReference>
<protein>
    <recommendedName>
        <fullName evidence="2">Elongation factor G</fullName>
    </recommendedName>
    <alternativeName>
        <fullName evidence="1">Tetracycline resistance protein TetQ</fullName>
    </alternativeName>
</protein>
<dbReference type="InterPro" id="IPR009022">
    <property type="entry name" value="EFG_III"/>
</dbReference>
<dbReference type="NCBIfam" id="TIGR00231">
    <property type="entry name" value="small_GTP"/>
    <property type="match status" value="1"/>
</dbReference>
<dbReference type="PANTHER" id="PTHR43261:SF6">
    <property type="entry name" value="ELONGATION FACTOR G-LIKE PROTEIN"/>
    <property type="match status" value="1"/>
</dbReference>
<keyword evidence="5" id="KW-0342">GTP-binding</keyword>
<dbReference type="InterPro" id="IPR000640">
    <property type="entry name" value="EFG_V-like"/>
</dbReference>
<dbReference type="InterPro" id="IPR047872">
    <property type="entry name" value="EFG_IV"/>
</dbReference>